<reference evidence="13" key="1">
    <citation type="submission" date="2018-06" db="EMBL/GenBank/DDBJ databases">
        <authorList>
            <person name="Zhirakovskaya E."/>
        </authorList>
    </citation>
    <scope>NUCLEOTIDE SEQUENCE</scope>
</reference>
<name>A0A3B1D3K4_9ZZZZ</name>
<evidence type="ECO:0000256" key="5">
    <source>
        <dbReference type="ARBA" id="ARBA00022832"/>
    </source>
</evidence>
<dbReference type="HAMAP" id="MF_01838">
    <property type="entry name" value="FabV_reductase"/>
    <property type="match status" value="1"/>
</dbReference>
<dbReference type="EC" id="1.3.1.44" evidence="3"/>
<keyword evidence="9" id="KW-0275">Fatty acid biosynthesis</keyword>
<accession>A0A3B1D3K4</accession>
<feature type="domain" description="Trans-2-enoyl-CoA reductase catalytic" evidence="11">
    <location>
        <begin position="82"/>
        <end position="317"/>
    </location>
</feature>
<keyword evidence="7" id="KW-0520">NAD</keyword>
<proteinExistence type="inferred from homology"/>
<dbReference type="EMBL" id="UOGJ01000044">
    <property type="protein sequence ID" value="VAX35312.1"/>
    <property type="molecule type" value="Genomic_DNA"/>
</dbReference>
<dbReference type="GO" id="GO:0051287">
    <property type="term" value="F:NAD binding"/>
    <property type="evidence" value="ECO:0007669"/>
    <property type="project" value="TreeGrafter"/>
</dbReference>
<dbReference type="NCBIfam" id="NF010177">
    <property type="entry name" value="PRK13656.1"/>
    <property type="match status" value="1"/>
</dbReference>
<feature type="domain" description="Enoyl reductase FAD binding" evidence="10">
    <location>
        <begin position="323"/>
        <end position="385"/>
    </location>
</feature>
<dbReference type="InterPro" id="IPR024906">
    <property type="entry name" value="Eno_Rdtase_FAD-bd_dom"/>
</dbReference>
<keyword evidence="5" id="KW-0276">Fatty acid metabolism</keyword>
<dbReference type="InterPro" id="IPR024910">
    <property type="entry name" value="Enoyl-CoA_Rdtase_cat_dom"/>
</dbReference>
<gene>
    <name evidence="13" type="ORF">MNBD_UNCLBAC01-970</name>
</gene>
<comment type="pathway">
    <text evidence="1">Lipid metabolism.</text>
</comment>
<dbReference type="Gene3D" id="3.40.50.720">
    <property type="entry name" value="NAD(P)-binding Rossmann-like Domain"/>
    <property type="match status" value="1"/>
</dbReference>
<dbReference type="Pfam" id="PF12241">
    <property type="entry name" value="Enoyl_reductase"/>
    <property type="match status" value="1"/>
</dbReference>
<evidence type="ECO:0000256" key="3">
    <source>
        <dbReference type="ARBA" id="ARBA00011983"/>
    </source>
</evidence>
<evidence type="ECO:0000259" key="12">
    <source>
        <dbReference type="Pfam" id="PF12242"/>
    </source>
</evidence>
<dbReference type="PANTHER" id="PTHR37480">
    <property type="entry name" value="ENOYL-[ACYL-CARRIER-PROTEIN] REDUCTASE [NADH]"/>
    <property type="match status" value="1"/>
</dbReference>
<evidence type="ECO:0000259" key="11">
    <source>
        <dbReference type="Pfam" id="PF12241"/>
    </source>
</evidence>
<dbReference type="NCBIfam" id="NF043048">
    <property type="entry name" value="EnoyACPredFabV"/>
    <property type="match status" value="1"/>
</dbReference>
<dbReference type="Pfam" id="PF07055">
    <property type="entry name" value="Eno-Rase_FAD_bd"/>
    <property type="match status" value="1"/>
</dbReference>
<evidence type="ECO:0000256" key="8">
    <source>
        <dbReference type="ARBA" id="ARBA00023098"/>
    </source>
</evidence>
<feature type="domain" description="Trans-2-enoyl-CoA reductase-like NAD(P)H binding" evidence="12">
    <location>
        <begin position="2"/>
        <end position="79"/>
    </location>
</feature>
<evidence type="ECO:0000256" key="4">
    <source>
        <dbReference type="ARBA" id="ARBA00022516"/>
    </source>
</evidence>
<dbReference type="InterPro" id="IPR010758">
    <property type="entry name" value="Trans-2-enoyl-CoA_reductase"/>
</dbReference>
<dbReference type="GO" id="GO:0004318">
    <property type="term" value="F:enoyl-[acyl-carrier-protein] reductase (NADH) activity"/>
    <property type="evidence" value="ECO:0007669"/>
    <property type="project" value="TreeGrafter"/>
</dbReference>
<evidence type="ECO:0000313" key="13">
    <source>
        <dbReference type="EMBL" id="VAX35312.1"/>
    </source>
</evidence>
<comment type="subunit">
    <text evidence="2">Monomer.</text>
</comment>
<keyword evidence="4" id="KW-0444">Lipid biosynthesis</keyword>
<evidence type="ECO:0000256" key="1">
    <source>
        <dbReference type="ARBA" id="ARBA00005189"/>
    </source>
</evidence>
<dbReference type="PANTHER" id="PTHR37480:SF1">
    <property type="entry name" value="ENOYL-[ACYL-CARRIER-PROTEIN] REDUCTASE [NADH]"/>
    <property type="match status" value="1"/>
</dbReference>
<dbReference type="GO" id="GO:0006633">
    <property type="term" value="P:fatty acid biosynthetic process"/>
    <property type="evidence" value="ECO:0007669"/>
    <property type="project" value="UniProtKB-KW"/>
</dbReference>
<dbReference type="AlphaFoldDB" id="A0A3B1D3K4"/>
<evidence type="ECO:0000259" key="10">
    <source>
        <dbReference type="Pfam" id="PF07055"/>
    </source>
</evidence>
<keyword evidence="8" id="KW-0443">Lipid metabolism</keyword>
<dbReference type="Pfam" id="PF12242">
    <property type="entry name" value="Eno-Rase_NADH_b"/>
    <property type="match status" value="1"/>
</dbReference>
<evidence type="ECO:0000256" key="2">
    <source>
        <dbReference type="ARBA" id="ARBA00011245"/>
    </source>
</evidence>
<evidence type="ECO:0000256" key="6">
    <source>
        <dbReference type="ARBA" id="ARBA00023002"/>
    </source>
</evidence>
<sequence length="400" mass="44452">MIIEPKTRGFICITAHPAGCAQHVQEQINYVKSQGTLDKGPKKVLIIGASTGYGLASRIMASFGCGAQTIGVFFEKPADKKRTASAGWYNSAGFEQKAVEAGIYAKSFNGDAFSDEMKKEVIDTIKRDWGKVDLIIYSLASPRRQHPKTGEIAKSVLKPLGRPYTNKSINLTTDQLEDVTLPTATEEEISQTISVMGGEDWEMWIDALEAADVLAEGTRTVAYSYIGPKLTKAVYRNGTIGKAKDHLEATSHKLNERLKKKGGRAFISVNKALVTQSSSAIPFIPLYFILLTKVMKAKELEEDCIEQIYRLFATCLYEDIPCVDENGFIRMDDHELSEDVQGIVDERWNNLTSENLKDYADLKGYHADFLRLFGFGLKGVDYKADYDQEVPMPSLVLESV</sequence>
<protein>
    <recommendedName>
        <fullName evidence="3">trans-2-enoyl-CoA reductase (NAD(+))</fullName>
        <ecNumber evidence="3">1.3.1.44</ecNumber>
    </recommendedName>
</protein>
<evidence type="ECO:0000256" key="7">
    <source>
        <dbReference type="ARBA" id="ARBA00023027"/>
    </source>
</evidence>
<evidence type="ECO:0000256" key="9">
    <source>
        <dbReference type="ARBA" id="ARBA00023160"/>
    </source>
</evidence>
<organism evidence="13">
    <name type="scientific">hydrothermal vent metagenome</name>
    <dbReference type="NCBI Taxonomy" id="652676"/>
    <lineage>
        <taxon>unclassified sequences</taxon>
        <taxon>metagenomes</taxon>
        <taxon>ecological metagenomes</taxon>
    </lineage>
</organism>
<dbReference type="InterPro" id="IPR050048">
    <property type="entry name" value="FabV-like_NADH_b"/>
</dbReference>
<dbReference type="GO" id="GO:0050343">
    <property type="term" value="F:trans-2-enoyl-CoA reductase (NADH) activity"/>
    <property type="evidence" value="ECO:0007669"/>
    <property type="project" value="UniProtKB-EC"/>
</dbReference>
<keyword evidence="6" id="KW-0560">Oxidoreductase</keyword>